<protein>
    <submittedName>
        <fullName evidence="1">Uncharacterized protein</fullName>
    </submittedName>
</protein>
<dbReference type="SUPFAM" id="SSF52540">
    <property type="entry name" value="P-loop containing nucleoside triphosphate hydrolases"/>
    <property type="match status" value="1"/>
</dbReference>
<evidence type="ECO:0000313" key="1">
    <source>
        <dbReference type="EMBL" id="AMY23255.1"/>
    </source>
</evidence>
<dbReference type="Proteomes" id="UP000076038">
    <property type="component" value="Chromosome"/>
</dbReference>
<keyword evidence="2" id="KW-1185">Reference proteome</keyword>
<reference evidence="1 2" key="1">
    <citation type="journal article" date="2016" name="Genome Announc.">
        <title>Complete Genome and Plasmid Sequences for Rhodococcus fascians D188 and Draft Sequences for Rhodococcus Isolates PBTS 1 and PBTS 2.</title>
        <authorList>
            <person name="Stamler R.A."/>
            <person name="Vereecke D."/>
            <person name="Zhang Y."/>
            <person name="Schilkey F."/>
            <person name="Devitt N."/>
            <person name="Randall J.J."/>
        </authorList>
    </citation>
    <scope>NUCLEOTIDE SEQUENCE [LARGE SCALE GENOMIC DNA]</scope>
    <source>
        <strain evidence="1 2">PBTS2</strain>
    </source>
</reference>
<proteinExistence type="predicted"/>
<dbReference type="PATRIC" id="fig|1653479.3.peg.1974"/>
<organism evidence="1 2">
    <name type="scientific">Rhodococcoides fascians</name>
    <name type="common">Rhodococcus fascians</name>
    <dbReference type="NCBI Taxonomy" id="1828"/>
    <lineage>
        <taxon>Bacteria</taxon>
        <taxon>Bacillati</taxon>
        <taxon>Actinomycetota</taxon>
        <taxon>Actinomycetes</taxon>
        <taxon>Mycobacteriales</taxon>
        <taxon>Nocardiaceae</taxon>
        <taxon>Rhodococcoides</taxon>
    </lineage>
</organism>
<name>A0A143QJA6_RHOFA</name>
<dbReference type="InterPro" id="IPR027417">
    <property type="entry name" value="P-loop_NTPase"/>
</dbReference>
<evidence type="ECO:0000313" key="2">
    <source>
        <dbReference type="Proteomes" id="UP000076038"/>
    </source>
</evidence>
<accession>A0A143QJA6</accession>
<dbReference type="EMBL" id="CP015220">
    <property type="protein sequence ID" value="AMY23255.1"/>
    <property type="molecule type" value="Genomic_DNA"/>
</dbReference>
<dbReference type="KEGG" id="rhs:A3Q41_01952"/>
<sequence>MDGAEAGLGRLRVRSEEGDAAGAGAGRKAVENAVERRLRPLEVHVSGRVGVGKSVIVSVLDAARLHTDGFEVRLHESGWADIPRAAEVQQRRTASDVDVLVHVLAGAVSPDDITFLSARPGGPPAHTVILLNKADTLDEPAATAAAASEQLGRKVLPVMGSVAAGLGGAARGFAVDMADVRAVAAGALRTGDLMTVDRFLSADIPLSTPRREALLDRVELRGLALLVEALRRRSGVSDADVLRELWEATGVDAATTVVSDAVSAAATARDDDLHEQLLQISARHRDVRGAVESYLASDEAVAADMRCAAARLGVPIETGSERALLEQALVWKRCAATSEDDAVRRSALALCRGYVRMLRP</sequence>
<gene>
    <name evidence="1" type="ORF">A3Q41_01952</name>
</gene>
<dbReference type="AlphaFoldDB" id="A0A143QJA6"/>
<reference evidence="2" key="2">
    <citation type="submission" date="2016-04" db="EMBL/GenBank/DDBJ databases">
        <title>Complete Genome and Plasmid Sequences for Rhodococcus fascians D188 and Draft Sequences for Rhodococcus spp. Isolates PBTS 1 and PBTS 2.</title>
        <authorList>
            <person name="Stamer R."/>
            <person name="Vereecke D."/>
            <person name="Zhang Y."/>
            <person name="Schilkey F."/>
            <person name="Devitt N."/>
            <person name="Randall J."/>
        </authorList>
    </citation>
    <scope>NUCLEOTIDE SEQUENCE [LARGE SCALE GENOMIC DNA]</scope>
    <source>
        <strain evidence="2">PBTS2</strain>
    </source>
</reference>